<dbReference type="PANTHER" id="PTHR14738:SF29">
    <property type="entry name" value="ZINC FINGER CCCH DOMAIN-CONTAINING PROTEIN 14"/>
    <property type="match status" value="1"/>
</dbReference>
<dbReference type="PANTHER" id="PTHR14738">
    <property type="entry name" value="ZINC FINGER CCCH DOMAIN-CONTAINING PROTEIN 14"/>
    <property type="match status" value="1"/>
</dbReference>
<protein>
    <submittedName>
        <fullName evidence="12">Zinc finger CCCH domain-containing protein 14</fullName>
    </submittedName>
</protein>
<comment type="subcellular location">
    <subcellularLocation>
        <location evidence="1">Nucleus</location>
    </subcellularLocation>
</comment>
<dbReference type="RefSeq" id="XP_010278488.1">
    <property type="nucleotide sequence ID" value="XM_010280186.2"/>
</dbReference>
<dbReference type="InterPro" id="IPR040366">
    <property type="entry name" value="Nab2/ZC3H14"/>
</dbReference>
<evidence type="ECO:0000256" key="4">
    <source>
        <dbReference type="ARBA" id="ARBA00022737"/>
    </source>
</evidence>
<dbReference type="AlphaFoldDB" id="A0A1U8BAX7"/>
<dbReference type="GO" id="GO:0008143">
    <property type="term" value="F:poly(A) binding"/>
    <property type="evidence" value="ECO:0000318"/>
    <property type="project" value="GO_Central"/>
</dbReference>
<name>A0A1U8BAX7_NELNU</name>
<keyword evidence="11" id="KW-1185">Reference proteome</keyword>
<dbReference type="GO" id="GO:0005737">
    <property type="term" value="C:cytoplasm"/>
    <property type="evidence" value="ECO:0000318"/>
    <property type="project" value="GO_Central"/>
</dbReference>
<sequence>MEIFSANPRSFKIDRRSPLASKLKVSVSEKLLEFLGNYTDDVLAEYIIVLVCNGKHQIQARDDLEAFLGERSGEFVSWLWGVLLKHVHQSSVPVGSSDLKCASITSIPDDNADKEHEISTVDGLQNHATIGVDRLPGKDKKCEHSSLHDLEVPEDLQHSCSNDATVNEIKPKAQQAQTCLIEVPKKYGATKNQALKYGSSRVRCPSGNLHISMESHYSKPSMTDAAETRLSSRSVDAVCRRSARPRGNVWDRLGKPCEDNTIVREENIDIRGVDFVKRETSEHSEEGHCQGRVMPFVRGGRLGGRATRKGPLLEGNHANVISNTSHGDYGIPDDGVKKYALHDGTNLQRKRQFGEINPASGSNAVSFVETNERHPQHKEKFKEFQRPSSVCQSQMLTNALTETRKPDSLEKYHAPVSDTALDPRANKISQAKLTREGLEGITQTLASVNCLLASKSVPANNENSVNANTHPMQAEILDVKLRLREIEVEMSKLRQMHVDVKNDGNLNLSMSSGGSNHPEEDIESRTVFVTNVHFAATKEALSMHFSKCGVVIKVVILVDRATGQPKGSAYISFADKESVDRALALSGTSFLSRSLKIVRKTDMPTLPSVPSQISGMPSQTWFPQNRKGMFHRPYPSSHLHWQRDLQANVEGSISIRGGASEAPGAVKEQFATDSSSQPCTHSLVT</sequence>
<dbReference type="GO" id="GO:0008270">
    <property type="term" value="F:zinc ion binding"/>
    <property type="evidence" value="ECO:0007669"/>
    <property type="project" value="UniProtKB-KW"/>
</dbReference>
<dbReference type="InterPro" id="IPR012677">
    <property type="entry name" value="Nucleotide-bd_a/b_plait_sf"/>
</dbReference>
<dbReference type="KEGG" id="nnu:104612664"/>
<dbReference type="OMA" id="HEVCIGR"/>
<feature type="domain" description="RRM" evidence="10">
    <location>
        <begin position="525"/>
        <end position="602"/>
    </location>
</feature>
<dbReference type="SMART" id="SM00360">
    <property type="entry name" value="RRM"/>
    <property type="match status" value="1"/>
</dbReference>
<dbReference type="InterPro" id="IPR035979">
    <property type="entry name" value="RBD_domain_sf"/>
</dbReference>
<evidence type="ECO:0000256" key="1">
    <source>
        <dbReference type="ARBA" id="ARBA00004123"/>
    </source>
</evidence>
<keyword evidence="5" id="KW-0863">Zinc-finger</keyword>
<dbReference type="GO" id="GO:0043488">
    <property type="term" value="P:regulation of mRNA stability"/>
    <property type="evidence" value="ECO:0000318"/>
    <property type="project" value="GO_Central"/>
</dbReference>
<evidence type="ECO:0000256" key="6">
    <source>
        <dbReference type="ARBA" id="ARBA00022833"/>
    </source>
</evidence>
<keyword evidence="7" id="KW-0539">Nucleus</keyword>
<evidence type="ECO:0000313" key="11">
    <source>
        <dbReference type="Proteomes" id="UP000189703"/>
    </source>
</evidence>
<dbReference type="OrthoDB" id="4726at2759"/>
<dbReference type="Pfam" id="PF00076">
    <property type="entry name" value="RRM_1"/>
    <property type="match status" value="1"/>
</dbReference>
<accession>A0A1U8BAX7</accession>
<evidence type="ECO:0000259" key="10">
    <source>
        <dbReference type="PROSITE" id="PS50102"/>
    </source>
</evidence>
<gene>
    <name evidence="12" type="primary">LOC104612664</name>
</gene>
<dbReference type="SUPFAM" id="SSF54928">
    <property type="entry name" value="RNA-binding domain, RBD"/>
    <property type="match status" value="1"/>
</dbReference>
<reference evidence="12" key="1">
    <citation type="submission" date="2025-08" db="UniProtKB">
        <authorList>
            <consortium name="RefSeq"/>
        </authorList>
    </citation>
    <scope>IDENTIFICATION</scope>
</reference>
<dbReference type="Pfam" id="PF01480">
    <property type="entry name" value="PWI"/>
    <property type="match status" value="1"/>
</dbReference>
<keyword evidence="8" id="KW-0694">RNA-binding</keyword>
<evidence type="ECO:0000256" key="9">
    <source>
        <dbReference type="SAM" id="Coils"/>
    </source>
</evidence>
<dbReference type="Gene3D" id="1.20.1390.10">
    <property type="entry name" value="PWI domain"/>
    <property type="match status" value="1"/>
</dbReference>
<dbReference type="FunCoup" id="A0A1U8BAX7">
    <property type="interactions" value="269"/>
</dbReference>
<dbReference type="InterPro" id="IPR000504">
    <property type="entry name" value="RRM_dom"/>
</dbReference>
<dbReference type="STRING" id="4432.A0A1U8BAX7"/>
<dbReference type="GO" id="GO:0005634">
    <property type="term" value="C:nucleus"/>
    <property type="evidence" value="ECO:0000318"/>
    <property type="project" value="GO_Central"/>
</dbReference>
<evidence type="ECO:0000313" key="12">
    <source>
        <dbReference type="RefSeq" id="XP_010278488.1"/>
    </source>
</evidence>
<dbReference type="GeneID" id="104612664"/>
<keyword evidence="6" id="KW-0862">Zinc</keyword>
<dbReference type="Proteomes" id="UP000189703">
    <property type="component" value="Unplaced"/>
</dbReference>
<dbReference type="InParanoid" id="A0A1U8BAX7"/>
<dbReference type="InterPro" id="IPR002483">
    <property type="entry name" value="PWI_dom"/>
</dbReference>
<keyword evidence="4" id="KW-0677">Repeat</keyword>
<evidence type="ECO:0000256" key="8">
    <source>
        <dbReference type="PROSITE-ProRule" id="PRU00176"/>
    </source>
</evidence>
<proteinExistence type="inferred from homology"/>
<keyword evidence="9" id="KW-0175">Coiled coil</keyword>
<keyword evidence="3" id="KW-0479">Metal-binding</keyword>
<evidence type="ECO:0000256" key="3">
    <source>
        <dbReference type="ARBA" id="ARBA00022723"/>
    </source>
</evidence>
<dbReference type="eggNOG" id="KOG3702">
    <property type="taxonomic scope" value="Eukaryota"/>
</dbReference>
<evidence type="ECO:0000256" key="7">
    <source>
        <dbReference type="ARBA" id="ARBA00023242"/>
    </source>
</evidence>
<evidence type="ECO:0000256" key="2">
    <source>
        <dbReference type="ARBA" id="ARBA00008423"/>
    </source>
</evidence>
<organism evidence="11 12">
    <name type="scientific">Nelumbo nucifera</name>
    <name type="common">Sacred lotus</name>
    <dbReference type="NCBI Taxonomy" id="4432"/>
    <lineage>
        <taxon>Eukaryota</taxon>
        <taxon>Viridiplantae</taxon>
        <taxon>Streptophyta</taxon>
        <taxon>Embryophyta</taxon>
        <taxon>Tracheophyta</taxon>
        <taxon>Spermatophyta</taxon>
        <taxon>Magnoliopsida</taxon>
        <taxon>Proteales</taxon>
        <taxon>Nelumbonaceae</taxon>
        <taxon>Nelumbo</taxon>
    </lineage>
</organism>
<evidence type="ECO:0000256" key="5">
    <source>
        <dbReference type="ARBA" id="ARBA00022771"/>
    </source>
</evidence>
<feature type="coiled-coil region" evidence="9">
    <location>
        <begin position="476"/>
        <end position="503"/>
    </location>
</feature>
<comment type="similarity">
    <text evidence="2">Belongs to the ZC3H14 family.</text>
</comment>
<dbReference type="PROSITE" id="PS50102">
    <property type="entry name" value="RRM"/>
    <property type="match status" value="1"/>
</dbReference>
<dbReference type="Gene3D" id="3.30.70.330">
    <property type="match status" value="1"/>
</dbReference>